<organism evidence="1 2">
    <name type="scientific">Synaphobranchus kaupii</name>
    <name type="common">Kaup's arrowtooth eel</name>
    <dbReference type="NCBI Taxonomy" id="118154"/>
    <lineage>
        <taxon>Eukaryota</taxon>
        <taxon>Metazoa</taxon>
        <taxon>Chordata</taxon>
        <taxon>Craniata</taxon>
        <taxon>Vertebrata</taxon>
        <taxon>Euteleostomi</taxon>
        <taxon>Actinopterygii</taxon>
        <taxon>Neopterygii</taxon>
        <taxon>Teleostei</taxon>
        <taxon>Anguilliformes</taxon>
        <taxon>Synaphobranchidae</taxon>
        <taxon>Synaphobranchus</taxon>
    </lineage>
</organism>
<dbReference type="Proteomes" id="UP001152622">
    <property type="component" value="Chromosome 18"/>
</dbReference>
<dbReference type="EMBL" id="JAINUF010000018">
    <property type="protein sequence ID" value="KAJ8338115.1"/>
    <property type="molecule type" value="Genomic_DNA"/>
</dbReference>
<dbReference type="AlphaFoldDB" id="A0A9Q1IEZ2"/>
<evidence type="ECO:0000313" key="2">
    <source>
        <dbReference type="Proteomes" id="UP001152622"/>
    </source>
</evidence>
<name>A0A9Q1IEZ2_SYNKA</name>
<proteinExistence type="predicted"/>
<sequence>MKWAAPHKNAISQMQWRKDVNALPYCSERIISHILCCHYSTHPAHGKLLRKPAFPSFVPCVGPDCVRDACGMPVGCLSPGFKANERIM</sequence>
<protein>
    <submittedName>
        <fullName evidence="1">Uncharacterized protein</fullName>
    </submittedName>
</protein>
<gene>
    <name evidence="1" type="ORF">SKAU_G00370810</name>
</gene>
<comment type="caution">
    <text evidence="1">The sequence shown here is derived from an EMBL/GenBank/DDBJ whole genome shotgun (WGS) entry which is preliminary data.</text>
</comment>
<reference evidence="1" key="1">
    <citation type="journal article" date="2023" name="Science">
        <title>Genome structures resolve the early diversification of teleost fishes.</title>
        <authorList>
            <person name="Parey E."/>
            <person name="Louis A."/>
            <person name="Montfort J."/>
            <person name="Bouchez O."/>
            <person name="Roques C."/>
            <person name="Iampietro C."/>
            <person name="Lluch J."/>
            <person name="Castinel A."/>
            <person name="Donnadieu C."/>
            <person name="Desvignes T."/>
            <person name="Floi Bucao C."/>
            <person name="Jouanno E."/>
            <person name="Wen M."/>
            <person name="Mejri S."/>
            <person name="Dirks R."/>
            <person name="Jansen H."/>
            <person name="Henkel C."/>
            <person name="Chen W.J."/>
            <person name="Zahm M."/>
            <person name="Cabau C."/>
            <person name="Klopp C."/>
            <person name="Thompson A.W."/>
            <person name="Robinson-Rechavi M."/>
            <person name="Braasch I."/>
            <person name="Lecointre G."/>
            <person name="Bobe J."/>
            <person name="Postlethwait J.H."/>
            <person name="Berthelot C."/>
            <person name="Roest Crollius H."/>
            <person name="Guiguen Y."/>
        </authorList>
    </citation>
    <scope>NUCLEOTIDE SEQUENCE</scope>
    <source>
        <strain evidence="1">WJC10195</strain>
    </source>
</reference>
<accession>A0A9Q1IEZ2</accession>
<evidence type="ECO:0000313" key="1">
    <source>
        <dbReference type="EMBL" id="KAJ8338115.1"/>
    </source>
</evidence>
<keyword evidence="2" id="KW-1185">Reference proteome</keyword>